<reference evidence="2 3" key="1">
    <citation type="journal article" date="2019" name="Int. J. Syst. Evol. Microbiol.">
        <title>The Global Catalogue of Microorganisms (GCM) 10K type strain sequencing project: providing services to taxonomists for standard genome sequencing and annotation.</title>
        <authorList>
            <consortium name="The Broad Institute Genomics Platform"/>
            <consortium name="The Broad Institute Genome Sequencing Center for Infectious Disease"/>
            <person name="Wu L."/>
            <person name="Ma J."/>
        </authorList>
    </citation>
    <scope>NUCLEOTIDE SEQUENCE [LARGE SCALE GENOMIC DNA]</scope>
    <source>
        <strain evidence="2 3">JCM 15900</strain>
    </source>
</reference>
<proteinExistence type="predicted"/>
<feature type="compositionally biased region" description="Low complexity" evidence="1">
    <location>
        <begin position="38"/>
        <end position="49"/>
    </location>
</feature>
<evidence type="ECO:0000256" key="1">
    <source>
        <dbReference type="SAM" id="MobiDB-lite"/>
    </source>
</evidence>
<name>A0ABN2WH63_9MICO</name>
<sequence length="197" mass="21644">MSATGSVTAALATVLLLTACGGDPEAPATVGPTAGADPEPTYEPTIPPYTSAVELSSEDREQIDELLLLIDEWVEYASGTTDYHLAGFESLTPRLSADFAKKHQDSLNAESEAQATTRGTISIKNSLVGLYNEGSDAQIWTCVDYTNYKWMRKNESSTEEVDKEDSERLFIHSADLRASDWVLTKEEYYESNCDEIL</sequence>
<evidence type="ECO:0000313" key="2">
    <source>
        <dbReference type="EMBL" id="GAA2091567.1"/>
    </source>
</evidence>
<organism evidence="2 3">
    <name type="scientific">Brevibacterium salitolerans</name>
    <dbReference type="NCBI Taxonomy" id="1403566"/>
    <lineage>
        <taxon>Bacteria</taxon>
        <taxon>Bacillati</taxon>
        <taxon>Actinomycetota</taxon>
        <taxon>Actinomycetes</taxon>
        <taxon>Micrococcales</taxon>
        <taxon>Brevibacteriaceae</taxon>
        <taxon>Brevibacterium</taxon>
    </lineage>
</organism>
<feature type="region of interest" description="Disordered" evidence="1">
    <location>
        <begin position="27"/>
        <end position="49"/>
    </location>
</feature>
<comment type="caution">
    <text evidence="2">The sequence shown here is derived from an EMBL/GenBank/DDBJ whole genome shotgun (WGS) entry which is preliminary data.</text>
</comment>
<dbReference type="Proteomes" id="UP001500984">
    <property type="component" value="Unassembled WGS sequence"/>
</dbReference>
<protein>
    <submittedName>
        <fullName evidence="2">Uncharacterized protein</fullName>
    </submittedName>
</protein>
<dbReference type="EMBL" id="BAAAPZ010000002">
    <property type="protein sequence ID" value="GAA2091567.1"/>
    <property type="molecule type" value="Genomic_DNA"/>
</dbReference>
<gene>
    <name evidence="2" type="ORF">GCM10009823_08770</name>
</gene>
<keyword evidence="3" id="KW-1185">Reference proteome</keyword>
<accession>A0ABN2WH63</accession>
<evidence type="ECO:0000313" key="3">
    <source>
        <dbReference type="Proteomes" id="UP001500984"/>
    </source>
</evidence>